<protein>
    <submittedName>
        <fullName evidence="1">Uncharacterized protein</fullName>
    </submittedName>
</protein>
<reference evidence="1" key="1">
    <citation type="submission" date="2022-06" db="EMBL/GenBank/DDBJ databases">
        <title>Phylogenomic reconstructions and comparative analyses of Kickxellomycotina fungi.</title>
        <authorList>
            <person name="Reynolds N.K."/>
            <person name="Stajich J.E."/>
            <person name="Barry K."/>
            <person name="Grigoriev I.V."/>
            <person name="Crous P."/>
            <person name="Smith M.E."/>
        </authorList>
    </citation>
    <scope>NUCLEOTIDE SEQUENCE</scope>
    <source>
        <strain evidence="1">RSA 2271</strain>
    </source>
</reference>
<accession>A0ACC1HBP5</accession>
<evidence type="ECO:0000313" key="2">
    <source>
        <dbReference type="Proteomes" id="UP001145114"/>
    </source>
</evidence>
<evidence type="ECO:0000313" key="1">
    <source>
        <dbReference type="EMBL" id="KAJ1673746.1"/>
    </source>
</evidence>
<name>A0ACC1HBP5_9FUNG</name>
<dbReference type="EMBL" id="JAMZIH010006615">
    <property type="protein sequence ID" value="KAJ1673746.1"/>
    <property type="molecule type" value="Genomic_DNA"/>
</dbReference>
<proteinExistence type="predicted"/>
<keyword evidence="2" id="KW-1185">Reference proteome</keyword>
<dbReference type="Proteomes" id="UP001145114">
    <property type="component" value="Unassembled WGS sequence"/>
</dbReference>
<sequence>MVGSSYEDYFGSTYDEDADEDWVLREDNGNDDDDDDDEEYGHGYDLEHERDVLAENGLDWLAIGRIALEGQYRLNRWLPHPALRGNHFMSADIQNLALDRFRGMYADDTAIADGTITALFDALEEDTPRQPSRPRQPLSPPKLTPAQEKLASNPEYTRTVPPINSGDPAVQDNVDHSQQQNAMVCAECANMLTTLVAPLWASRCGHVICNSCFEAIRSKTKKCPSCGSRVYKKGFVRLYS</sequence>
<comment type="caution">
    <text evidence="1">The sequence shown here is derived from an EMBL/GenBank/DDBJ whole genome shotgun (WGS) entry which is preliminary data.</text>
</comment>
<gene>
    <name evidence="1" type="ORF">EV182_004643</name>
</gene>
<organism evidence="1 2">
    <name type="scientific">Spiromyces aspiralis</name>
    <dbReference type="NCBI Taxonomy" id="68401"/>
    <lineage>
        <taxon>Eukaryota</taxon>
        <taxon>Fungi</taxon>
        <taxon>Fungi incertae sedis</taxon>
        <taxon>Zoopagomycota</taxon>
        <taxon>Kickxellomycotina</taxon>
        <taxon>Kickxellomycetes</taxon>
        <taxon>Kickxellales</taxon>
        <taxon>Kickxellaceae</taxon>
        <taxon>Spiromyces</taxon>
    </lineage>
</organism>